<dbReference type="OrthoDB" id="10018178at2"/>
<evidence type="ECO:0000256" key="1">
    <source>
        <dbReference type="SAM" id="Coils"/>
    </source>
</evidence>
<dbReference type="RefSeq" id="WP_087914933.1">
    <property type="nucleotide sequence ID" value="NZ_CP021780.1"/>
</dbReference>
<keyword evidence="1" id="KW-0175">Coiled coil</keyword>
<sequence length="256" mass="29029">MSMTPERVEEIKRDAHDGYEHSGAAITNEELRELLAALEEAQQQIKDIKKDKRKILAVHDEQCARSSEYYNELIFVKGHNARLLMNNQDLQRQLNTANECAALARREYLVQCQTNGDIRRELAEAQQQLAEEKKWRAVEHEVAGGYHRELVEAQQTIARLESENRRLGSLVPIVSMATELMSWRDPGGGKGQAEALQLIYRWALENPSPEYAMAKGNKEEACCSNPNVQTVNNDLVTNTTVCINCGRLYREGSDKS</sequence>
<dbReference type="Proteomes" id="UP000249890">
    <property type="component" value="Chromosome"/>
</dbReference>
<dbReference type="AlphaFoldDB" id="A0A2Z2K7C9"/>
<name>A0A2Z2K7C9_9BACL</name>
<evidence type="ECO:0000313" key="3">
    <source>
        <dbReference type="Proteomes" id="UP000249890"/>
    </source>
</evidence>
<organism evidence="2 3">
    <name type="scientific">Paenibacillus donghaensis</name>
    <dbReference type="NCBI Taxonomy" id="414771"/>
    <lineage>
        <taxon>Bacteria</taxon>
        <taxon>Bacillati</taxon>
        <taxon>Bacillota</taxon>
        <taxon>Bacilli</taxon>
        <taxon>Bacillales</taxon>
        <taxon>Paenibacillaceae</taxon>
        <taxon>Paenibacillus</taxon>
    </lineage>
</organism>
<reference evidence="2 3" key="1">
    <citation type="submission" date="2017-06" db="EMBL/GenBank/DDBJ databases">
        <title>Complete genome sequence of Paenibacillus donghaensis KCTC 13049T isolated from East Sea sediment, South Korea.</title>
        <authorList>
            <person name="Jung B.K."/>
            <person name="Hong S.-J."/>
            <person name="Shin J.-H."/>
        </authorList>
    </citation>
    <scope>NUCLEOTIDE SEQUENCE [LARGE SCALE GENOMIC DNA]</scope>
    <source>
        <strain evidence="2 3">KCTC 13049</strain>
    </source>
</reference>
<protein>
    <submittedName>
        <fullName evidence="2">Uncharacterized protein</fullName>
    </submittedName>
</protein>
<feature type="coiled-coil region" evidence="1">
    <location>
        <begin position="24"/>
        <end position="107"/>
    </location>
</feature>
<dbReference type="KEGG" id="pdh:B9T62_09045"/>
<accession>A0A2Z2K7C9</accession>
<feature type="coiled-coil region" evidence="1">
    <location>
        <begin position="143"/>
        <end position="170"/>
    </location>
</feature>
<gene>
    <name evidence="2" type="ORF">B9T62_09045</name>
</gene>
<dbReference type="EMBL" id="CP021780">
    <property type="protein sequence ID" value="ASA20917.1"/>
    <property type="molecule type" value="Genomic_DNA"/>
</dbReference>
<keyword evidence="3" id="KW-1185">Reference proteome</keyword>
<proteinExistence type="predicted"/>
<evidence type="ECO:0000313" key="2">
    <source>
        <dbReference type="EMBL" id="ASA20917.1"/>
    </source>
</evidence>